<dbReference type="PANTHER" id="PTHR48051:SF1">
    <property type="entry name" value="RAS SUPPRESSOR PROTEIN 1"/>
    <property type="match status" value="1"/>
</dbReference>
<dbReference type="InterPro" id="IPR032675">
    <property type="entry name" value="LRR_dom_sf"/>
</dbReference>
<evidence type="ECO:0000256" key="2">
    <source>
        <dbReference type="ARBA" id="ARBA00022737"/>
    </source>
</evidence>
<dbReference type="SUPFAM" id="SSF52058">
    <property type="entry name" value="L domain-like"/>
    <property type="match status" value="1"/>
</dbReference>
<proteinExistence type="predicted"/>
<keyword evidence="1" id="KW-0433">Leucine-rich repeat</keyword>
<sequence length="151" mass="17679">CDKLLTIDLTGNPIDTLPETLVECRLLYQFNINYKTFYRLLDNYMLELIDEGKIRSEHIPQVIFELEGLLTLDLNYTKLNSVPNEQALLSLNELYLAHNSFTDIPEAIASMHQLKLLDMSHNRLQQIPEHFLKIKRLETFILSHNNFTHLP</sequence>
<organism evidence="3 4">
    <name type="scientific">Adineta ricciae</name>
    <name type="common">Rotifer</name>
    <dbReference type="NCBI Taxonomy" id="249248"/>
    <lineage>
        <taxon>Eukaryota</taxon>
        <taxon>Metazoa</taxon>
        <taxon>Spiralia</taxon>
        <taxon>Gnathifera</taxon>
        <taxon>Rotifera</taxon>
        <taxon>Eurotatoria</taxon>
        <taxon>Bdelloidea</taxon>
        <taxon>Adinetida</taxon>
        <taxon>Adinetidae</taxon>
        <taxon>Adineta</taxon>
    </lineage>
</organism>
<dbReference type="InterPro" id="IPR050216">
    <property type="entry name" value="LRR_domain-containing"/>
</dbReference>
<dbReference type="AlphaFoldDB" id="A0A816HW48"/>
<dbReference type="Proteomes" id="UP000663828">
    <property type="component" value="Unassembled WGS sequence"/>
</dbReference>
<evidence type="ECO:0000256" key="1">
    <source>
        <dbReference type="ARBA" id="ARBA00022614"/>
    </source>
</evidence>
<feature type="non-terminal residue" evidence="3">
    <location>
        <position position="1"/>
    </location>
</feature>
<feature type="non-terminal residue" evidence="3">
    <location>
        <position position="151"/>
    </location>
</feature>
<dbReference type="Gene3D" id="3.80.10.10">
    <property type="entry name" value="Ribonuclease Inhibitor"/>
    <property type="match status" value="1"/>
</dbReference>
<gene>
    <name evidence="3" type="ORF">XAT740_LOCUS64204</name>
</gene>
<keyword evidence="4" id="KW-1185">Reference proteome</keyword>
<dbReference type="EMBL" id="CAJNOR010021654">
    <property type="protein sequence ID" value="CAF1691468.1"/>
    <property type="molecule type" value="Genomic_DNA"/>
</dbReference>
<protein>
    <submittedName>
        <fullName evidence="3">Uncharacterized protein</fullName>
    </submittedName>
</protein>
<dbReference type="InterPro" id="IPR001611">
    <property type="entry name" value="Leu-rich_rpt"/>
</dbReference>
<reference evidence="3" key="1">
    <citation type="submission" date="2021-02" db="EMBL/GenBank/DDBJ databases">
        <authorList>
            <person name="Nowell W R."/>
        </authorList>
    </citation>
    <scope>NUCLEOTIDE SEQUENCE</scope>
</reference>
<dbReference type="GO" id="GO:0005737">
    <property type="term" value="C:cytoplasm"/>
    <property type="evidence" value="ECO:0007669"/>
    <property type="project" value="TreeGrafter"/>
</dbReference>
<comment type="caution">
    <text evidence="3">The sequence shown here is derived from an EMBL/GenBank/DDBJ whole genome shotgun (WGS) entry which is preliminary data.</text>
</comment>
<dbReference type="InterPro" id="IPR003591">
    <property type="entry name" value="Leu-rich_rpt_typical-subtyp"/>
</dbReference>
<evidence type="ECO:0000313" key="4">
    <source>
        <dbReference type="Proteomes" id="UP000663828"/>
    </source>
</evidence>
<dbReference type="SMART" id="SM00369">
    <property type="entry name" value="LRR_TYP"/>
    <property type="match status" value="4"/>
</dbReference>
<dbReference type="PROSITE" id="PS51450">
    <property type="entry name" value="LRR"/>
    <property type="match status" value="2"/>
</dbReference>
<accession>A0A816HW48</accession>
<keyword evidence="2" id="KW-0677">Repeat</keyword>
<name>A0A816HW48_ADIRI</name>
<evidence type="ECO:0000313" key="3">
    <source>
        <dbReference type="EMBL" id="CAF1691468.1"/>
    </source>
</evidence>
<dbReference type="Pfam" id="PF13855">
    <property type="entry name" value="LRR_8"/>
    <property type="match status" value="1"/>
</dbReference>
<dbReference type="PANTHER" id="PTHR48051">
    <property type="match status" value="1"/>
</dbReference>